<evidence type="ECO:0000313" key="4">
    <source>
        <dbReference type="Proteomes" id="UP000830639"/>
    </source>
</evidence>
<keyword evidence="4" id="KW-1185">Reference proteome</keyword>
<dbReference type="PANTHER" id="PTHR21621">
    <property type="entry name" value="RIBOSOMAL PROTEIN S6 MODIFICATION PROTEIN"/>
    <property type="match status" value="1"/>
</dbReference>
<keyword evidence="3" id="KW-0436">Ligase</keyword>
<dbReference type="EMBL" id="CP096034">
    <property type="protein sequence ID" value="UPM53383.1"/>
    <property type="molecule type" value="Genomic_DNA"/>
</dbReference>
<dbReference type="RefSeq" id="WP_248266653.1">
    <property type="nucleotide sequence ID" value="NZ_CP096034.1"/>
</dbReference>
<protein>
    <submittedName>
        <fullName evidence="3">Alpha-L-glutamate ligase</fullName>
    </submittedName>
</protein>
<feature type="domain" description="ATP-grasp" evidence="2">
    <location>
        <begin position="100"/>
        <end position="309"/>
    </location>
</feature>
<sequence>MSKVYVIHENSEWTIHLTKRLEELGVPYEEWHLDEGTVDLSTEPPEGIFYSRMSASSHTRDHRFAAEFTGQVLAWLEAHGRTVLNGTNALKLEVSKVLQYLELNKYGVKTPKTIAAVGKENILKAANSFEGHSFITKHNRAGKGLGVQLFHSVDALKAYVDGPTFEEPVDGITLIQEYIQSPESYITRCEFVGGNFVYAVKVDTSEGFELCPADACQIGDLFCPVGEEVEEKPKFQIIEGFEDEIINKYKEVLAKNNVQVAGIEFIKNAEGTIFTYDINTNTNYNSDAEEKAGKFGMLELAAFLKKTLEEKYTATATS</sequence>
<evidence type="ECO:0000313" key="3">
    <source>
        <dbReference type="EMBL" id="UPM53383.1"/>
    </source>
</evidence>
<dbReference type="PROSITE" id="PS50975">
    <property type="entry name" value="ATP_GRASP"/>
    <property type="match status" value="1"/>
</dbReference>
<name>A0ABY4JHS5_9BACI</name>
<dbReference type="InterPro" id="IPR011761">
    <property type="entry name" value="ATP-grasp"/>
</dbReference>
<accession>A0ABY4JHS5</accession>
<gene>
    <name evidence="3" type="ORF">MY490_16485</name>
</gene>
<dbReference type="Proteomes" id="UP000830639">
    <property type="component" value="Chromosome"/>
</dbReference>
<dbReference type="InterPro" id="IPR013651">
    <property type="entry name" value="ATP-grasp_RimK-type"/>
</dbReference>
<proteinExistence type="predicted"/>
<evidence type="ECO:0000256" key="1">
    <source>
        <dbReference type="PROSITE-ProRule" id="PRU00409"/>
    </source>
</evidence>
<keyword evidence="1" id="KW-0067">ATP-binding</keyword>
<dbReference type="GO" id="GO:0016874">
    <property type="term" value="F:ligase activity"/>
    <property type="evidence" value="ECO:0007669"/>
    <property type="project" value="UniProtKB-KW"/>
</dbReference>
<organism evidence="3 4">
    <name type="scientific">Gottfriedia acidiceleris</name>
    <dbReference type="NCBI Taxonomy" id="371036"/>
    <lineage>
        <taxon>Bacteria</taxon>
        <taxon>Bacillati</taxon>
        <taxon>Bacillota</taxon>
        <taxon>Bacilli</taxon>
        <taxon>Bacillales</taxon>
        <taxon>Bacillaceae</taxon>
        <taxon>Gottfriedia</taxon>
    </lineage>
</organism>
<dbReference type="SUPFAM" id="SSF56059">
    <property type="entry name" value="Glutathione synthetase ATP-binding domain-like"/>
    <property type="match status" value="1"/>
</dbReference>
<dbReference type="Gene3D" id="3.30.470.20">
    <property type="entry name" value="ATP-grasp fold, B domain"/>
    <property type="match status" value="1"/>
</dbReference>
<reference evidence="3 4" key="1">
    <citation type="submission" date="2022-04" db="EMBL/GenBank/DDBJ databases">
        <title>Mechanism of arsenic methylation and mitigation arsenic toxicity by Bacillus sp. LH14 from an Arsenic-Contaminated Paddy Soil.</title>
        <authorList>
            <person name="Wang D."/>
        </authorList>
    </citation>
    <scope>NUCLEOTIDE SEQUENCE [LARGE SCALE GENOMIC DNA]</scope>
    <source>
        <strain evidence="3 4">LH14</strain>
    </source>
</reference>
<keyword evidence="1" id="KW-0547">Nucleotide-binding</keyword>
<dbReference type="PANTHER" id="PTHR21621:SF0">
    <property type="entry name" value="BETA-CITRYLGLUTAMATE SYNTHASE B-RELATED"/>
    <property type="match status" value="1"/>
</dbReference>
<evidence type="ECO:0000259" key="2">
    <source>
        <dbReference type="PROSITE" id="PS50975"/>
    </source>
</evidence>
<dbReference type="Pfam" id="PF08443">
    <property type="entry name" value="RimK"/>
    <property type="match status" value="1"/>
</dbReference>